<dbReference type="EMBL" id="CADCTY010000205">
    <property type="protein sequence ID" value="CAA9304872.1"/>
    <property type="molecule type" value="Genomic_DNA"/>
</dbReference>
<reference evidence="1" key="1">
    <citation type="submission" date="2020-02" db="EMBL/GenBank/DDBJ databases">
        <authorList>
            <person name="Meier V. D."/>
        </authorList>
    </citation>
    <scope>NUCLEOTIDE SEQUENCE</scope>
    <source>
        <strain evidence="1">AVDCRST_MAG94</strain>
    </source>
</reference>
<sequence length="47" mass="5353">MTVFKRLQELRYTETAAFRLLPGLMPRLQMATSSFLPAITIAHRGFA</sequence>
<organism evidence="1">
    <name type="scientific">uncultured Leptolyngbya sp</name>
    <dbReference type="NCBI Taxonomy" id="332963"/>
    <lineage>
        <taxon>Bacteria</taxon>
        <taxon>Bacillati</taxon>
        <taxon>Cyanobacteriota</taxon>
        <taxon>Cyanophyceae</taxon>
        <taxon>Leptolyngbyales</taxon>
        <taxon>Leptolyngbyaceae</taxon>
        <taxon>Leptolyngbya group</taxon>
        <taxon>Leptolyngbya</taxon>
        <taxon>environmental samples</taxon>
    </lineage>
</organism>
<gene>
    <name evidence="1" type="ORF">AVDCRST_MAG94-607</name>
</gene>
<accession>A0A6J4KFX3</accession>
<dbReference type="AlphaFoldDB" id="A0A6J4KFX3"/>
<evidence type="ECO:0000313" key="1">
    <source>
        <dbReference type="EMBL" id="CAA9304872.1"/>
    </source>
</evidence>
<protein>
    <submittedName>
        <fullName evidence="1">Uncharacterized protein</fullName>
    </submittedName>
</protein>
<name>A0A6J4KFX3_9CYAN</name>
<proteinExistence type="predicted"/>